<keyword evidence="10 15" id="KW-1015">Disulfide bond</keyword>
<dbReference type="GO" id="GO:0046872">
    <property type="term" value="F:metal ion binding"/>
    <property type="evidence" value="ECO:0007669"/>
    <property type="project" value="UniProtKB-KW"/>
</dbReference>
<dbReference type="Proteomes" id="UP000034182">
    <property type="component" value="Unassembled WGS sequence"/>
</dbReference>
<keyword evidence="8" id="KW-0186">Copper</keyword>
<evidence type="ECO:0000256" key="4">
    <source>
        <dbReference type="ARBA" id="ARBA00022723"/>
    </source>
</evidence>
<reference evidence="18 20" key="2">
    <citation type="submission" date="2015-05" db="EMBL/GenBank/DDBJ databases">
        <title>Distinctive expansion of gene families associated with plant cell wall degradation and secondary metabolism in the genomes of grapevine trunk pathogens.</title>
        <authorList>
            <person name="Lawrence D.P."/>
            <person name="Travadon R."/>
            <person name="Rolshausen P.E."/>
            <person name="Baumgartner K."/>
        </authorList>
    </citation>
    <scope>NUCLEOTIDE SEQUENCE [LARGE SCALE GENOMIC DNA]</scope>
    <source>
        <strain evidence="18">DS831</strain>
    </source>
</reference>
<organism evidence="18 20">
    <name type="scientific">Diplodia seriata</name>
    <dbReference type="NCBI Taxonomy" id="420778"/>
    <lineage>
        <taxon>Eukaryota</taxon>
        <taxon>Fungi</taxon>
        <taxon>Dikarya</taxon>
        <taxon>Ascomycota</taxon>
        <taxon>Pezizomycotina</taxon>
        <taxon>Dothideomycetes</taxon>
        <taxon>Dothideomycetes incertae sedis</taxon>
        <taxon>Botryosphaeriales</taxon>
        <taxon>Botryosphaeriaceae</taxon>
        <taxon>Diplodia</taxon>
    </lineage>
</organism>
<keyword evidence="3 15" id="KW-0964">Secreted</keyword>
<evidence type="ECO:0000259" key="17">
    <source>
        <dbReference type="Pfam" id="PF03443"/>
    </source>
</evidence>
<feature type="domain" description="Auxiliary Activity family 9 catalytic" evidence="17">
    <location>
        <begin position="17"/>
        <end position="220"/>
    </location>
</feature>
<gene>
    <name evidence="19" type="ORF">BK809_0004200</name>
    <name evidence="18" type="ORF">UCDDS831_g05575</name>
</gene>
<dbReference type="OrthoDB" id="3238762at2759"/>
<evidence type="ECO:0000256" key="12">
    <source>
        <dbReference type="ARBA" id="ARBA00023326"/>
    </source>
</evidence>
<evidence type="ECO:0000256" key="10">
    <source>
        <dbReference type="ARBA" id="ARBA00023157"/>
    </source>
</evidence>
<evidence type="ECO:0000256" key="5">
    <source>
        <dbReference type="ARBA" id="ARBA00022729"/>
    </source>
</evidence>
<dbReference type="GO" id="GO:0008810">
    <property type="term" value="F:cellulase activity"/>
    <property type="evidence" value="ECO:0007669"/>
    <property type="project" value="UniProtKB-UniRule"/>
</dbReference>
<keyword evidence="11 15" id="KW-0119">Carbohydrate metabolism</keyword>
<proteinExistence type="inferred from homology"/>
<dbReference type="PANTHER" id="PTHR33353:SF9">
    <property type="entry name" value="ENDOGLUCANASE II"/>
    <property type="match status" value="1"/>
</dbReference>
<evidence type="ECO:0000256" key="1">
    <source>
        <dbReference type="ARBA" id="ARBA00001973"/>
    </source>
</evidence>
<evidence type="ECO:0000313" key="21">
    <source>
        <dbReference type="Proteomes" id="UP000190776"/>
    </source>
</evidence>
<evidence type="ECO:0000256" key="11">
    <source>
        <dbReference type="ARBA" id="ARBA00023277"/>
    </source>
</evidence>
<evidence type="ECO:0000256" key="8">
    <source>
        <dbReference type="ARBA" id="ARBA00023008"/>
    </source>
</evidence>
<dbReference type="STRING" id="420778.A0A0G2GQQ5"/>
<comment type="cofactor">
    <cofactor evidence="1">
        <name>Cu(2+)</name>
        <dbReference type="ChEBI" id="CHEBI:29036"/>
    </cofactor>
</comment>
<dbReference type="GO" id="GO:0030248">
    <property type="term" value="F:cellulose binding"/>
    <property type="evidence" value="ECO:0007669"/>
    <property type="project" value="UniProtKB-UniRule"/>
</dbReference>
<reference evidence="19 21" key="3">
    <citation type="submission" date="2017-01" db="EMBL/GenBank/DDBJ databases">
        <title>Draft genome sequence of Diplodia seriata F98.1, a fungal species involved in grapevine trunk diseases.</title>
        <authorList>
            <person name="Robert-Siegwald G."/>
            <person name="Vallet J."/>
            <person name="Abou-Mansour E."/>
            <person name="Xu J."/>
            <person name="Rey P."/>
            <person name="Bertsch C."/>
            <person name="Rego C."/>
            <person name="Larignon P."/>
            <person name="Fontaine F."/>
            <person name="Lebrun M.-H."/>
        </authorList>
    </citation>
    <scope>NUCLEOTIDE SEQUENCE [LARGE SCALE GENOMIC DNA]</scope>
    <source>
        <strain evidence="19 21">F98.1</strain>
    </source>
</reference>
<evidence type="ECO:0000313" key="20">
    <source>
        <dbReference type="Proteomes" id="UP000034182"/>
    </source>
</evidence>
<dbReference type="EMBL" id="LAQI01000114">
    <property type="protein sequence ID" value="KKY19160.1"/>
    <property type="molecule type" value="Genomic_DNA"/>
</dbReference>
<dbReference type="Pfam" id="PF03443">
    <property type="entry name" value="AA9"/>
    <property type="match status" value="1"/>
</dbReference>
<evidence type="ECO:0000256" key="2">
    <source>
        <dbReference type="ARBA" id="ARBA00004613"/>
    </source>
</evidence>
<keyword evidence="4" id="KW-0479">Metal-binding</keyword>
<dbReference type="GO" id="GO:0004497">
    <property type="term" value="F:monooxygenase activity"/>
    <property type="evidence" value="ECO:0007669"/>
    <property type="project" value="UniProtKB-KW"/>
</dbReference>
<evidence type="ECO:0000256" key="3">
    <source>
        <dbReference type="ARBA" id="ARBA00022525"/>
    </source>
</evidence>
<comment type="catalytic activity">
    <reaction evidence="14 15">
        <text>[(1-&gt;4)-beta-D-glucosyl]n+m + reduced acceptor + O2 = 4-dehydro-beta-D-glucosyl-[(1-&gt;4)-beta-D-glucosyl]n-1 + [(1-&gt;4)-beta-D-glucosyl]m + acceptor + H2O.</text>
        <dbReference type="EC" id="1.14.99.56"/>
    </reaction>
</comment>
<feature type="signal peptide" evidence="16">
    <location>
        <begin position="1"/>
        <end position="16"/>
    </location>
</feature>
<comment type="subcellular location">
    <subcellularLocation>
        <location evidence="2 15">Secreted</location>
    </subcellularLocation>
</comment>
<evidence type="ECO:0000256" key="13">
    <source>
        <dbReference type="ARBA" id="ARBA00044502"/>
    </source>
</evidence>
<evidence type="ECO:0000256" key="15">
    <source>
        <dbReference type="RuleBase" id="RU368122"/>
    </source>
</evidence>
<evidence type="ECO:0000313" key="18">
    <source>
        <dbReference type="EMBL" id="KKY19160.1"/>
    </source>
</evidence>
<dbReference type="InterPro" id="IPR005103">
    <property type="entry name" value="AA9_LPMO"/>
</dbReference>
<keyword evidence="18" id="KW-0378">Hydrolase</keyword>
<evidence type="ECO:0000256" key="7">
    <source>
        <dbReference type="ARBA" id="ARBA00023002"/>
    </source>
</evidence>
<name>A0A0G2GQQ5_9PEZI</name>
<evidence type="ECO:0000256" key="9">
    <source>
        <dbReference type="ARBA" id="ARBA00023033"/>
    </source>
</evidence>
<dbReference type="GO" id="GO:0005576">
    <property type="term" value="C:extracellular region"/>
    <property type="evidence" value="ECO:0007669"/>
    <property type="project" value="UniProtKB-SubCell"/>
</dbReference>
<sequence length="233" mass="24252">MKGFLAVLATASVVSAHATFQEMWVGTEDKEGTCIRLPQSNSPVQDVTSNDIRCNASPSDASTTCSVAAGGSLTVEMHQQPGDRSCDTEAIGGNHYGPVMIYMSKVDDAAAADGSSDWFKVAQDTYNGTDASWGTEILNANCGKRAFTVPKSLPSGDYLVRAEALALHAAGSEGGAQFYMSCYQVTVTGGGSATPSPTVKFPGAYKADDAGILINIYQTPLSYEAPGPAVWSG</sequence>
<keyword evidence="7" id="KW-0560">Oxidoreductase</keyword>
<keyword evidence="9" id="KW-0503">Monooxygenase</keyword>
<comment type="similarity">
    <text evidence="13">Belongs to the polysaccharide monooxygenase AA9 family.</text>
</comment>
<dbReference type="EC" id="1.14.99.56" evidence="15"/>
<accession>A0A0G2GQQ5</accession>
<evidence type="ECO:0000256" key="16">
    <source>
        <dbReference type="SAM" id="SignalP"/>
    </source>
</evidence>
<dbReference type="InterPro" id="IPR049892">
    <property type="entry name" value="AA9"/>
</dbReference>
<keyword evidence="6 15" id="KW-0136">Cellulose degradation</keyword>
<evidence type="ECO:0000256" key="14">
    <source>
        <dbReference type="ARBA" id="ARBA00045077"/>
    </source>
</evidence>
<reference evidence="18 20" key="1">
    <citation type="submission" date="2015-03" db="EMBL/GenBank/DDBJ databases">
        <authorList>
            <person name="Morales-Cruz A."/>
            <person name="Amrine K.C."/>
            <person name="Cantu D."/>
        </authorList>
    </citation>
    <scope>NUCLEOTIDE SEQUENCE [LARGE SCALE GENOMIC DNA]</scope>
    <source>
        <strain evidence="18">DS831</strain>
    </source>
</reference>
<dbReference type="Proteomes" id="UP000190776">
    <property type="component" value="Unassembled WGS sequence"/>
</dbReference>
<comment type="caution">
    <text evidence="18">The sequence shown here is derived from an EMBL/GenBank/DDBJ whole genome shotgun (WGS) entry which is preliminary data.</text>
</comment>
<dbReference type="EMBL" id="MSZU01000084">
    <property type="protein sequence ID" value="OMP85529.1"/>
    <property type="molecule type" value="Genomic_DNA"/>
</dbReference>
<dbReference type="GO" id="GO:0030245">
    <property type="term" value="P:cellulose catabolic process"/>
    <property type="evidence" value="ECO:0007669"/>
    <property type="project" value="UniProtKB-UniRule"/>
</dbReference>
<protein>
    <recommendedName>
        <fullName evidence="15">AA9 family lytic polysaccharide monooxygenase</fullName>
        <ecNumber evidence="15">1.14.99.56</ecNumber>
    </recommendedName>
    <alternativeName>
        <fullName evidence="15">Endo-beta-1,4-glucanase</fullName>
    </alternativeName>
    <alternativeName>
        <fullName evidence="15">Glycosyl hydrolase 61 family protein</fullName>
    </alternativeName>
</protein>
<comment type="function">
    <text evidence="15">Lytic polysaccharide monooxygenase (LMPO) that depolymerizes crystalline and amorphous polysaccharides via the oxidation of scissile alpha- or beta-(1-4)-glycosidic bonds, yielding C1 and/or C4 oxidation products. Catalysis by LPMOs requires the reduction of the active-site copper from Cu(II) to Cu(I) by a reducing agent and H(2)O(2) or O(2) as a cosubstrate.</text>
</comment>
<dbReference type="AlphaFoldDB" id="A0A0G2GQQ5"/>
<dbReference type="PANTHER" id="PTHR33353">
    <property type="entry name" value="PUTATIVE (AFU_ORTHOLOGUE AFUA_1G12560)-RELATED"/>
    <property type="match status" value="1"/>
</dbReference>
<evidence type="ECO:0000256" key="6">
    <source>
        <dbReference type="ARBA" id="ARBA00023001"/>
    </source>
</evidence>
<dbReference type="Gene3D" id="2.70.50.70">
    <property type="match status" value="1"/>
</dbReference>
<keyword evidence="5 16" id="KW-0732">Signal</keyword>
<dbReference type="CDD" id="cd21175">
    <property type="entry name" value="LPMO_AA9"/>
    <property type="match status" value="1"/>
</dbReference>
<feature type="chain" id="PRO_5010419465" description="AA9 family lytic polysaccharide monooxygenase" evidence="16">
    <location>
        <begin position="17"/>
        <end position="233"/>
    </location>
</feature>
<comment type="domain">
    <text evidence="15">Has a modular structure: an endo-beta-1,4-glucanase catalytic module at the N-terminus, a linker rich in serines and threonines, and a C-terminal carbohydrate-binding module (CBM).</text>
</comment>
<keyword evidence="12 15" id="KW-0624">Polysaccharide degradation</keyword>
<evidence type="ECO:0000313" key="19">
    <source>
        <dbReference type="EMBL" id="OMP85529.1"/>
    </source>
</evidence>